<dbReference type="Proteomes" id="UP001497516">
    <property type="component" value="Chromosome 10"/>
</dbReference>
<protein>
    <submittedName>
        <fullName evidence="2">Uncharacterized protein</fullName>
    </submittedName>
</protein>
<feature type="compositionally biased region" description="Basic residues" evidence="1">
    <location>
        <begin position="12"/>
        <end position="26"/>
    </location>
</feature>
<name>A0AAV2CVF3_9ROSI</name>
<reference evidence="2 3" key="1">
    <citation type="submission" date="2024-04" db="EMBL/GenBank/DDBJ databases">
        <authorList>
            <person name="Fracassetti M."/>
        </authorList>
    </citation>
    <scope>NUCLEOTIDE SEQUENCE [LARGE SCALE GENOMIC DNA]</scope>
</reference>
<keyword evidence="3" id="KW-1185">Reference proteome</keyword>
<organism evidence="2 3">
    <name type="scientific">Linum trigynum</name>
    <dbReference type="NCBI Taxonomy" id="586398"/>
    <lineage>
        <taxon>Eukaryota</taxon>
        <taxon>Viridiplantae</taxon>
        <taxon>Streptophyta</taxon>
        <taxon>Embryophyta</taxon>
        <taxon>Tracheophyta</taxon>
        <taxon>Spermatophyta</taxon>
        <taxon>Magnoliopsida</taxon>
        <taxon>eudicotyledons</taxon>
        <taxon>Gunneridae</taxon>
        <taxon>Pentapetalae</taxon>
        <taxon>rosids</taxon>
        <taxon>fabids</taxon>
        <taxon>Malpighiales</taxon>
        <taxon>Linaceae</taxon>
        <taxon>Linum</taxon>
    </lineage>
</organism>
<evidence type="ECO:0000313" key="3">
    <source>
        <dbReference type="Proteomes" id="UP001497516"/>
    </source>
</evidence>
<evidence type="ECO:0000313" key="2">
    <source>
        <dbReference type="EMBL" id="CAL1360504.1"/>
    </source>
</evidence>
<proteinExistence type="predicted"/>
<dbReference type="AlphaFoldDB" id="A0AAV2CVF3"/>
<feature type="region of interest" description="Disordered" evidence="1">
    <location>
        <begin position="10"/>
        <end position="33"/>
    </location>
</feature>
<evidence type="ECO:0000256" key="1">
    <source>
        <dbReference type="SAM" id="MobiDB-lite"/>
    </source>
</evidence>
<accession>A0AAV2CVF3</accession>
<dbReference type="EMBL" id="OZ034814">
    <property type="protein sequence ID" value="CAL1360504.1"/>
    <property type="molecule type" value="Genomic_DNA"/>
</dbReference>
<gene>
    <name evidence="2" type="ORF">LTRI10_LOCUS7939</name>
</gene>
<sequence>MSGLLAWAAVGRHGRRSHKRSRRRSRQHPESLNGRVAEVCSRIGLEGDFSHPCDPRFTAEVASCRYLPTPASPSCPLPRIQCCSDAAVEWSLCHQRAYKITRSFMYFEIDIGSGVHFGIELKELKSILWSY</sequence>